<dbReference type="InterPro" id="IPR006162">
    <property type="entry name" value="Ppantetheine_attach_site"/>
</dbReference>
<dbReference type="SMART" id="SM00823">
    <property type="entry name" value="PKS_PP"/>
    <property type="match status" value="4"/>
</dbReference>
<reference evidence="8 9" key="1">
    <citation type="submission" date="2019-03" db="EMBL/GenBank/DDBJ databases">
        <title>Genomic Encyclopedia of Type Strains, Phase IV (KMG-IV): sequencing the most valuable type-strain genomes for metagenomic binning, comparative biology and taxonomic classification.</title>
        <authorList>
            <person name="Goeker M."/>
        </authorList>
    </citation>
    <scope>NUCLEOTIDE SEQUENCE [LARGE SCALE GENOMIC DNA]</scope>
    <source>
        <strain evidence="8 9">DSM 44496</strain>
    </source>
</reference>
<dbReference type="InterPro" id="IPR025110">
    <property type="entry name" value="AMP-bd_C"/>
</dbReference>
<dbReference type="InterPro" id="IPR001242">
    <property type="entry name" value="Condensation_dom"/>
</dbReference>
<comment type="cofactor">
    <cofactor evidence="1">
        <name>pantetheine 4'-phosphate</name>
        <dbReference type="ChEBI" id="CHEBI:47942"/>
    </cofactor>
</comment>
<dbReference type="SUPFAM" id="SSF56801">
    <property type="entry name" value="Acetyl-CoA synthetase-like"/>
    <property type="match status" value="4"/>
</dbReference>
<dbReference type="FunFam" id="2.30.38.10:FF:000001">
    <property type="entry name" value="Non-ribosomal peptide synthetase PvdI"/>
    <property type="match status" value="1"/>
</dbReference>
<dbReference type="FunFam" id="3.40.50.980:FF:000001">
    <property type="entry name" value="Non-ribosomal peptide synthetase"/>
    <property type="match status" value="2"/>
</dbReference>
<evidence type="ECO:0000259" key="7">
    <source>
        <dbReference type="PROSITE" id="PS50075"/>
    </source>
</evidence>
<dbReference type="PANTHER" id="PTHR45527">
    <property type="entry name" value="NONRIBOSOMAL PEPTIDE SYNTHETASE"/>
    <property type="match status" value="1"/>
</dbReference>
<dbReference type="PROSITE" id="PS00455">
    <property type="entry name" value="AMP_BINDING"/>
    <property type="match status" value="4"/>
</dbReference>
<keyword evidence="5" id="KW-0045">Antibiotic biosynthesis</keyword>
<dbReference type="GO" id="GO:0003824">
    <property type="term" value="F:catalytic activity"/>
    <property type="evidence" value="ECO:0007669"/>
    <property type="project" value="InterPro"/>
</dbReference>
<evidence type="ECO:0000256" key="1">
    <source>
        <dbReference type="ARBA" id="ARBA00001957"/>
    </source>
</evidence>
<dbReference type="InterPro" id="IPR009081">
    <property type="entry name" value="PP-bd_ACP"/>
</dbReference>
<dbReference type="EMBL" id="SNXK01000005">
    <property type="protein sequence ID" value="TDP32878.1"/>
    <property type="molecule type" value="Genomic_DNA"/>
</dbReference>
<keyword evidence="9" id="KW-1185">Reference proteome</keyword>
<dbReference type="NCBIfam" id="TIGR01720">
    <property type="entry name" value="NRPS-para261"/>
    <property type="match status" value="2"/>
</dbReference>
<dbReference type="SUPFAM" id="SSF53474">
    <property type="entry name" value="alpha/beta-Hydrolases"/>
    <property type="match status" value="1"/>
</dbReference>
<dbReference type="Pfam" id="PF00668">
    <property type="entry name" value="Condensation"/>
    <property type="match status" value="6"/>
</dbReference>
<evidence type="ECO:0000256" key="3">
    <source>
        <dbReference type="ARBA" id="ARBA00022553"/>
    </source>
</evidence>
<keyword evidence="3" id="KW-0597">Phosphoprotein</keyword>
<dbReference type="InterPro" id="IPR010060">
    <property type="entry name" value="NRPS_synth"/>
</dbReference>
<protein>
    <submittedName>
        <fullName evidence="8">Non-ribosomal peptide synthase protein (TIGR01720 family)/amino acid adenylation domain-containing protein</fullName>
    </submittedName>
</protein>
<evidence type="ECO:0000256" key="4">
    <source>
        <dbReference type="ARBA" id="ARBA00022737"/>
    </source>
</evidence>
<dbReference type="NCBIfam" id="TIGR01733">
    <property type="entry name" value="AA-adenyl-dom"/>
    <property type="match status" value="4"/>
</dbReference>
<dbReference type="InterPro" id="IPR023213">
    <property type="entry name" value="CAT-like_dom_sf"/>
</dbReference>
<dbReference type="Pfam" id="PF13193">
    <property type="entry name" value="AMP-binding_C"/>
    <property type="match status" value="4"/>
</dbReference>
<organism evidence="8 9">
    <name type="scientific">Nocardia ignorata</name>
    <dbReference type="NCBI Taxonomy" id="145285"/>
    <lineage>
        <taxon>Bacteria</taxon>
        <taxon>Bacillati</taxon>
        <taxon>Actinomycetota</taxon>
        <taxon>Actinomycetes</taxon>
        <taxon>Mycobacteriales</taxon>
        <taxon>Nocardiaceae</taxon>
        <taxon>Nocardia</taxon>
    </lineage>
</organism>
<gene>
    <name evidence="8" type="ORF">DFR75_105116</name>
</gene>
<dbReference type="InterPro" id="IPR000873">
    <property type="entry name" value="AMP-dep_synth/lig_dom"/>
</dbReference>
<dbReference type="SUPFAM" id="SSF52777">
    <property type="entry name" value="CoA-dependent acyltransferases"/>
    <property type="match status" value="12"/>
</dbReference>
<dbReference type="UniPathway" id="UPA00011"/>
<feature type="region of interest" description="Disordered" evidence="6">
    <location>
        <begin position="1543"/>
        <end position="1574"/>
    </location>
</feature>
<dbReference type="GO" id="GO:0017000">
    <property type="term" value="P:antibiotic biosynthetic process"/>
    <property type="evidence" value="ECO:0007669"/>
    <property type="project" value="UniProtKB-KW"/>
</dbReference>
<evidence type="ECO:0000256" key="5">
    <source>
        <dbReference type="ARBA" id="ARBA00023194"/>
    </source>
</evidence>
<feature type="region of interest" description="Disordered" evidence="6">
    <location>
        <begin position="3420"/>
        <end position="3451"/>
    </location>
</feature>
<evidence type="ECO:0000313" key="8">
    <source>
        <dbReference type="EMBL" id="TDP32878.1"/>
    </source>
</evidence>
<dbReference type="Gene3D" id="3.40.50.980">
    <property type="match status" value="8"/>
</dbReference>
<keyword evidence="2" id="KW-0596">Phosphopantetheine</keyword>
<dbReference type="InterPro" id="IPR020845">
    <property type="entry name" value="AMP-binding_CS"/>
</dbReference>
<dbReference type="SMART" id="SM00824">
    <property type="entry name" value="PKS_TE"/>
    <property type="match status" value="1"/>
</dbReference>
<keyword evidence="4" id="KW-0677">Repeat</keyword>
<dbReference type="Gene3D" id="1.10.1200.10">
    <property type="entry name" value="ACP-like"/>
    <property type="match status" value="3"/>
</dbReference>
<feature type="domain" description="Carrier" evidence="7">
    <location>
        <begin position="524"/>
        <end position="598"/>
    </location>
</feature>
<dbReference type="Pfam" id="PF00975">
    <property type="entry name" value="Thioesterase"/>
    <property type="match status" value="1"/>
</dbReference>
<dbReference type="FunFam" id="1.10.1200.10:FF:000005">
    <property type="entry name" value="Nonribosomal peptide synthetase 1"/>
    <property type="match status" value="2"/>
</dbReference>
<dbReference type="GO" id="GO:0005829">
    <property type="term" value="C:cytosol"/>
    <property type="evidence" value="ECO:0007669"/>
    <property type="project" value="TreeGrafter"/>
</dbReference>
<dbReference type="InterPro" id="IPR029058">
    <property type="entry name" value="AB_hydrolase_fold"/>
</dbReference>
<dbReference type="CDD" id="cd05930">
    <property type="entry name" value="A_NRPS"/>
    <property type="match status" value="3"/>
</dbReference>
<feature type="domain" description="Carrier" evidence="7">
    <location>
        <begin position="4143"/>
        <end position="4218"/>
    </location>
</feature>
<proteinExistence type="predicted"/>
<dbReference type="InterPro" id="IPR045851">
    <property type="entry name" value="AMP-bd_C_sf"/>
</dbReference>
<dbReference type="Gene3D" id="2.30.38.10">
    <property type="entry name" value="Luciferase, Domain 3"/>
    <property type="match status" value="4"/>
</dbReference>
<comment type="caution">
    <text evidence="8">The sequence shown here is derived from an EMBL/GenBank/DDBJ whole genome shotgun (WGS) entry which is preliminary data.</text>
</comment>
<dbReference type="Gene3D" id="3.30.559.10">
    <property type="entry name" value="Chloramphenicol acetyltransferase-like domain"/>
    <property type="match status" value="5"/>
</dbReference>
<dbReference type="InterPro" id="IPR010071">
    <property type="entry name" value="AA_adenyl_dom"/>
</dbReference>
<accession>A0A4R6P4Z2</accession>
<dbReference type="InterPro" id="IPR001031">
    <property type="entry name" value="Thioesterase"/>
</dbReference>
<dbReference type="CDD" id="cd19540">
    <property type="entry name" value="LCL_NRPS-like"/>
    <property type="match status" value="1"/>
</dbReference>
<dbReference type="Gene3D" id="3.30.559.30">
    <property type="entry name" value="Nonribosomal peptide synthetase, condensation domain"/>
    <property type="match status" value="7"/>
</dbReference>
<feature type="domain" description="Carrier" evidence="7">
    <location>
        <begin position="2319"/>
        <end position="2393"/>
    </location>
</feature>
<dbReference type="FunFam" id="3.40.50.12780:FF:000012">
    <property type="entry name" value="Non-ribosomal peptide synthetase"/>
    <property type="match status" value="1"/>
</dbReference>
<name>A0A4R6P4Z2_NOCIG</name>
<evidence type="ECO:0000256" key="6">
    <source>
        <dbReference type="SAM" id="MobiDB-lite"/>
    </source>
</evidence>
<dbReference type="PROSITE" id="PS00012">
    <property type="entry name" value="PHOSPHOPANTETHEINE"/>
    <property type="match status" value="3"/>
</dbReference>
<evidence type="ECO:0000256" key="2">
    <source>
        <dbReference type="ARBA" id="ARBA00022450"/>
    </source>
</evidence>
<dbReference type="Gene3D" id="3.40.50.1820">
    <property type="entry name" value="alpha/beta hydrolase"/>
    <property type="match status" value="1"/>
</dbReference>
<dbReference type="Pfam" id="PF00550">
    <property type="entry name" value="PP-binding"/>
    <property type="match status" value="4"/>
</dbReference>
<dbReference type="FunFam" id="1.10.1200.10:FF:000016">
    <property type="entry name" value="Non-ribosomal peptide synthase"/>
    <property type="match status" value="1"/>
</dbReference>
<sequence length="5531" mass="588560">MGEVRRSPRGRGNRKPGAPLFAQLLTAAVDTAADAIALSFSPVDGARRELTYTELDEYSARLTRELLACGIGPGDVVALGFTRSIESVAAVWAVAKTGAAYVPVDPSLPAERIAYLLADSSAVLGLTCAAHRPTLGESIVWLELDSDAERIAAQPAHPISYLDRVRPLTDQHPAYVVYTSGSTGRPKGVVVTHTGLAGLVAAARERYAVDASARVLHVCSPNFDVSVLELLVAFNSGATLVVAPPQVYAGPELAELIARERVTHMLITPAALESVDPRGLDELRVVVVAGDAFGPTLVQRWAQGRAFFNGYGPTEATVLATGSAALTPGEPVTIGSPFPAIGAVVLDARLRPVPVGVAGELYLSGPALAQNYRGRPGLTAERFVAAPFAAPGARMYRTGDLVRRTETGDFEYLGRSDFQVKIRGFRVELGEIDAALTAHPDVDYAVTIGAKADSGATVLVSYVLAEQGAAIDPEELIRFVGSSLPGHMVPTLVVALDEIPLTPNGKLDRNALPAPVFAAATSRAPEGPVETAIAELFAQILGVQRVGAEDSFFAAGGDSILSIQLVTRARHAGISFTPQQVFEHRTVAGLARVAALGDDAAPALPELPGGGMGEVALTPVLAATLADGSVFGRFTQQMVLALPEGIDRPTLVRILTAVVDHHDMLRAGVRGIDGQWSLDVLPPGGVPVDDLLQRFEGPEDIAAAAMDAVLASLDPRDHRMIGFAWLTRDDGPDGLIVAANHLVIDGVSWRILLSDLVTAWAQHAAGQPIALPAVGTSFRRWAHGLVESAPRRRNELDHWQRTLGVADPLLGKRGLDPVIDTASTVRTFSVEIPADITRAVLTDLPARYRAGAEDGLLAALAMAVRSWRAHRGVNASTTRVRLEGHGREESAVDGADLTRTVGWFTSMYPVALDLSEVDADGAWQPGAQTASVVKAVKEQLRAVPHRGIGFGILRHLDPATELTGSLGQVGFNYLGRISTGDATDHSWLPTADWGEPAADQDPQLPATAVVDINAVAVGTEDGVLLRASFSYASLILDEADVRELADCWTSALTVLAEHLDHPAAGGLSPADVPLVDVTQAELDDWQRTRPGLSDMVPLAPLQLGLLFLAQVSPTDPYLVQLAVEMTGAVDLERLRRAAGAVLDRHGILRTAFTTTTAGTPVGFVVDDVTVPWRVVDTDRTDPHALLAAESRIGFDLTAPPLLRFTVYRGPASLHLVVTAHHLLVDGWSMPLLMRELLVCYAADGAPTLLSHVRPYRDYLAWLADQDRTAALESWRAALDGHEPSLLTATVPPTDAAPGHAMSVVELSRDVAQELAGFAAATEVTVNTVFQTAWGLVLAGALGRDDVLFGAVVSGRPPQLDGVDGMVGLFANTIPVRVRIGENASLRELSSRVQSEQIALLGGHHLGLTDIQRVAGAGELFDTLMAYESYPVDTEGMRQAHGSIDGLEIVDVQAANATHYPVAVGIEVGAGIRVGLQYRLEAIGADIAEALANRLRTVLDAIVHCPERTAGELLGTLAHHRDPISDVAYWRAVLTDLPLELPLPTERPRRVSSDGSESSPATPAAGQPSDPACLVESADRGAGHLTKRPGRVGFTVPAEVCRGVHGTARTYDSTAFSVVYAAFATLLARLSGTDDIVIAAPYSSAAHRVLRLRVLAAAEFERLLTDASMVVDEAMARPGIATDEMVALHSAHADHCAPHLSEPESTESHRAAAPHPLLRVMLRPATTRHCDETSFDLTLSVDTDVMDTHIEPAEIGAEFTYDTALFDQQTIDSFAERLVRLLAAAVENPKTPIGDLPILSTAEHTALLTRPSTEAPTSLFPDLVTTGATLGPDRVAIRYNGHSTTYGELTEHTARVARELIAHGVGPEVPVAVALPRSYEMVAAAVAITTAGGVFVPMDPANPVQRLHHLVTDSGATIGITVGAHLEHLPTDITWLVLDDPAFAESCAARSSTPITDRDRRTPLRADHPAYIIYTSGSTGLPKGVTVTHAGLGPLVAEAVERYRLEPNHRFLHICSPWFDPSVLEWLCAFSTGATLVIVGSDIVGGVELADLLAAEAVTHAIITPAVLGTLDPAGLDALVSLSVGGDVTTTELLSRWQGPHRRYLNGYGPTETTIISTYAELAAGQPITIGTPVRGTHAVILDARLNPVAPGVTGELYLAGPALARGYRNQPVTTSARFVADPWGLPGSRMYRTGDLVRLRTTGDLEYVGRADTQLKVRGFRIEPGEIDAVLTGHTDVECAVTVGRRTPAGSTTLVSYVLAAHDATPDPANLIGYAAGHLPAHAVPSAIVVLDAWPLTSNGKLDRKALPDPMTVTETTTAPRGAMQTRLADLFARVLGLSSVGADESFFAIGGDSILSIQLVSLARTAGITFSTRDVFEHRTVAALARVATTDGPATITLAELPGGGVGEVPLTPVLTESLSTGSSDRFAQTMVLALPDGIDRAGLVATIAAVVARHDMLRARLRELDGGWQLEVLEPHAVPVDELIGEIEAGEDLTGIGTRAMNAALTTLDPAAARMIAFTWVRGNGGGDVLAVAAHHYVIDGVSWRILLPDLILAWAQHRAGQPITLPPIGTSFRRWAHALTTVDRTAELPYWRRALTTADPLLGTRALDRTVDTEATTRSITVQIPPEVTDPLLTTLPALYRAGADHGLLAALALAVRVWRARRGVDAPALRLRLEGHGRQEDVVPGADLTRTVGWFTTVYPVVLDLTELRPASFDDEALAATMRTIKEQLLAVPDNGIGFGLLRSAGHLATESVAQIGFNYLGRAVTTGPADDDWLPTDDLGDIDVDHDPTLPANAVLDINTIAVATETGLRLQADFRYATGILDEPEVRELADIWSDWLTALADHTNHPQAGGPTPSDVPLVRVSQTELDTWRRDHPGLSDVLPLSPLQHSLLALGDMLEESVHAYVIQLMVDLTGELDVDRLRRAAAAVLTRHANLRSAFVTTPDGTPVQVISEDVEAPVRVVDTTEAELAGLLATDQAAGFDPAVAPLLRFTVYRTGSGRNRLVLTGHHILLDGWSMPLLMKELLVLYTTGGDASVLPEVRPYRDYLDWLSRQDRTVAEQAWSELLHGVEPTMLAPELTWPRPTGTGYGLCEFALDATATAALTTFAASVEVTANTVFQTAWALVVAASTGRDDIVFGATVSGRPPQLDGVGDMIGLFVDAVPVRVRIDGAVGEVIRAVQTEQATMLDHHHLGLGAIQRLAGRGELFDTMLAFESYPVDVEGLQQAGGALDGLRIDDLQGADHTHYPITVLVFLGARTQVQVKYRRDLVSDEVARAVTDRLRTALSALTATGTIASDRGADPGLSVGAIDIVTKLGANPTDPITRSRFWRTTLADLPGRLTLPTEALIDTGGDLNTTEHVHTADLATPVRRIEAHRATTRRPIDTGAEFESHHRATGLRVAGAEPEVAPDHRTIGTGSGVEPQNHALGTRDTEHPRSGFPVPATTHRDLRRLADSADAGWSSAISAAVSILIARLTGSDDIVLDTSDLLLRTHIDPTEPFGTLLDRVHQAETRALAHSGIPVEDLTHLLGADHGSLGQFRLELRNSVRPDGASTVPSAEARDLTVVVTESSTGMSVGVDGPGVEVSSATVLAHRLVGLLTDITRRPGVPVGDLSVGVRGEDHLLARIGTGPRHRAARTLAQLLVRGTGFGQRRIAVRDNGTDYTYGTLDADSSRLARVLISEGVGPETVVACAMPRSYEAILALWAVAKAGGVYLPVDPNYPADRIRHMLSDSGAEVGITVTAHARVLPESVRALVVDDPAVRARTAACASTPVRDRHRRRPLRRDNTAYLIYTSGSTGTPKGVCVTHTGLAALVAHSANLMRLRHDDRMLHVCSPSFDQSIEEITTAFHRGATLVIAPPDTFGGAELDELLRTERVTHTIITPALLSTLDPAGPPDLRCVSAGGEAVVPELLSAWASGRTFLNGYGPTEATIGATYTVLRAGERITIGTPVPGMRALVLDARLRPVPVGVTGELYLTGPGLARGYGGRGATTAERFVACPWSETGARMYRTGDLVRWVHKDRYELEYLGRGDFQIKIRGFRIEPGEVDAVLVRHPQVSFALTLGTENPAGETVLVSYVTGRAPDAGALTRWAATLLPAHMVPAAVVVLDHVPVSATGKIDRTALPAPEFVSRRYREPSTGPERTVAAIFAEVLGVERVGADDNFFDLGGNSLLATRLAARLSAAVGTRVPVRSLFAAPTVAGCAAAISASAQAQARPALCAQPRPERIPLSPAQQRMWFLNRFDTGTAAYTIPVVLRLTGALDTAALVGAFTDVVARHEILRTVYPMLDQAPAQVVLPIDHPDVPRLVLAPDTTDPNAAVAELVSSPFDVTTEVPLRAALFDTGDEHILAVAVHHIAGDGFSGGPLTRDLVLAYGARVDGQAPTWTPLPVQYADYAIWQQNLLGDETDPTSTAATQLAYWQRELADLPDQLELPRDRPRPAVQTYTGGRVPFTLDAATHTALTELSRTHGATLFMAVHTAFAVVLSRLSGCTDIAIGTPVAGRGDAVLDDLIGMFVNTLVFRTRVEHRASFTDLLTRQRDIDLQAFAHADIPFERLVEVLNPARSTARHPLFQVGLSFQNLGQVSMDLPEVGVSSVELDRELSQFDLHLIVADRYSGDGAPAGIGGYCTYATDLFDAATVAGFLDRLTRLLSAVLTDPNRPLHTVDLLDPAERTRVLHTWNHTVPHGDPTATLASLRAATVRSTPDAVALVADGARWTFAELDARVNRLARHLVAAGVGPGTRVALAMRRSVDLVVAMYAVTAAGGAYVPVDPDQPQARTRYILDTAAPLLTLTQADTWLAATGSHDAVPVEQLELGGYSPQPVVDAERVAPVRATDTAYVIFTSGSTGRPKGVAVPHTAIVNQLRWKTIEFGLGGDDAVLLKTAATFDLSVWEFWSTGVSGGRIVLASAGGHRDPAYLAELMRTENVTTLHAVPSMLDALLTEELPSSLRRVLAIGEALPVSLARRIQTAAPQAALFNVYGPTEAAVSITSHRVTPRDTVTVPIGRPVHNSRVYVLDAHLNPVPAGVTGELYLGGTQLATEYLARPDLTAERFVADPFTPGERMYRTGDLAAWTADGELDYRGRTDFQTKIRGFRIELTEIDSVLTEHPDVASAVTLGRANQTGETVLVSYVVAGQGKSVTVERLTEWAAHQLPAHMMPASIVVLDRIPLTAHGKLDRDALPAPTFTARTYRAAAGAVEQAVCAVFADVLHLDRVGMDDHFFELGGTSLLATRLAAQLGDALAATVPVSWIFTAPTPAGILTALRAAGTDSTGPDTAFDILLPLRTTGTGEPLFCVHPVSGLAWSFSGLTAHLDRPIYGLQSPALSSAEPLPDSIEQWALLYLKHLRAVQPEGPYHLLGWSLGGVIAHAMAVHLQEDGEQVALLGMLDSRLTSASPATATAATAADLLGGFAAGDEVDARALARQLCALSAPDVPVDEARADRIIDGATTSLALDAAYRPRPFHGPLTYFTATDDPTGSTGATSWADAVTATVHNHPIAATHWRMTEPAALAEIARILRRIDE</sequence>
<dbReference type="Pfam" id="PF00501">
    <property type="entry name" value="AMP-binding"/>
    <property type="match status" value="4"/>
</dbReference>
<feature type="domain" description="Carrier" evidence="7">
    <location>
        <begin position="5201"/>
        <end position="5276"/>
    </location>
</feature>
<dbReference type="Gene3D" id="3.30.300.30">
    <property type="match status" value="4"/>
</dbReference>
<evidence type="ECO:0000313" key="9">
    <source>
        <dbReference type="Proteomes" id="UP000295087"/>
    </source>
</evidence>
<dbReference type="SUPFAM" id="SSF47336">
    <property type="entry name" value="ACP-like"/>
    <property type="match status" value="4"/>
</dbReference>
<dbReference type="InterPro" id="IPR020806">
    <property type="entry name" value="PKS_PP-bd"/>
</dbReference>
<dbReference type="GO" id="GO:0072330">
    <property type="term" value="P:monocarboxylic acid biosynthetic process"/>
    <property type="evidence" value="ECO:0007669"/>
    <property type="project" value="UniProtKB-ARBA"/>
</dbReference>
<dbReference type="GO" id="GO:0031177">
    <property type="term" value="F:phosphopantetheine binding"/>
    <property type="evidence" value="ECO:0007669"/>
    <property type="project" value="InterPro"/>
</dbReference>
<dbReference type="Proteomes" id="UP000295087">
    <property type="component" value="Unassembled WGS sequence"/>
</dbReference>
<dbReference type="InterPro" id="IPR036736">
    <property type="entry name" value="ACP-like_sf"/>
</dbReference>
<dbReference type="PROSITE" id="PS50075">
    <property type="entry name" value="CARRIER"/>
    <property type="match status" value="4"/>
</dbReference>
<dbReference type="GO" id="GO:0043041">
    <property type="term" value="P:amino acid activation for nonribosomal peptide biosynthetic process"/>
    <property type="evidence" value="ECO:0007669"/>
    <property type="project" value="TreeGrafter"/>
</dbReference>
<dbReference type="PANTHER" id="PTHR45527:SF1">
    <property type="entry name" value="FATTY ACID SYNTHASE"/>
    <property type="match status" value="1"/>
</dbReference>
<dbReference type="NCBIfam" id="NF003417">
    <property type="entry name" value="PRK04813.1"/>
    <property type="match status" value="4"/>
</dbReference>
<dbReference type="InterPro" id="IPR020802">
    <property type="entry name" value="TesA-like"/>
</dbReference>
<dbReference type="GO" id="GO:0008610">
    <property type="term" value="P:lipid biosynthetic process"/>
    <property type="evidence" value="ECO:0007669"/>
    <property type="project" value="UniProtKB-ARBA"/>
</dbReference>
<dbReference type="GO" id="GO:0044550">
    <property type="term" value="P:secondary metabolite biosynthetic process"/>
    <property type="evidence" value="ECO:0007669"/>
    <property type="project" value="TreeGrafter"/>
</dbReference>